<dbReference type="PROSITE" id="PS51843">
    <property type="entry name" value="NR_LBD"/>
    <property type="match status" value="1"/>
</dbReference>
<organism evidence="5 6">
    <name type="scientific">Acrobeloides nanus</name>
    <dbReference type="NCBI Taxonomy" id="290746"/>
    <lineage>
        <taxon>Eukaryota</taxon>
        <taxon>Metazoa</taxon>
        <taxon>Ecdysozoa</taxon>
        <taxon>Nematoda</taxon>
        <taxon>Chromadorea</taxon>
        <taxon>Rhabditida</taxon>
        <taxon>Tylenchina</taxon>
        <taxon>Cephalobomorpha</taxon>
        <taxon>Cephaloboidea</taxon>
        <taxon>Cephalobidae</taxon>
        <taxon>Acrobeloides</taxon>
    </lineage>
</organism>
<keyword evidence="3" id="KW-0675">Receptor</keyword>
<dbReference type="WBParaSite" id="ACRNAN_scaffold1537.g19921.t1">
    <property type="protein sequence ID" value="ACRNAN_scaffold1537.g19921.t1"/>
    <property type="gene ID" value="ACRNAN_scaffold1537.g19921"/>
</dbReference>
<protein>
    <submittedName>
        <fullName evidence="6">NR LBD domain-containing protein</fullName>
    </submittedName>
</protein>
<proteinExistence type="predicted"/>
<dbReference type="InterPro" id="IPR051152">
    <property type="entry name" value="C.elegans_Orphan_NR"/>
</dbReference>
<dbReference type="AlphaFoldDB" id="A0A914CVX7"/>
<dbReference type="Pfam" id="PF00104">
    <property type="entry name" value="Hormone_recep"/>
    <property type="match status" value="1"/>
</dbReference>
<evidence type="ECO:0000313" key="5">
    <source>
        <dbReference type="Proteomes" id="UP000887540"/>
    </source>
</evidence>
<dbReference type="SUPFAM" id="SSF48508">
    <property type="entry name" value="Nuclear receptor ligand-binding domain"/>
    <property type="match status" value="1"/>
</dbReference>
<dbReference type="PANTHER" id="PTHR45680:SF29">
    <property type="entry name" value="NUCLEAR HORMONE RECEPTOR FAMILY"/>
    <property type="match status" value="1"/>
</dbReference>
<dbReference type="InterPro" id="IPR000536">
    <property type="entry name" value="Nucl_hrmn_rcpt_lig-bd"/>
</dbReference>
<keyword evidence="2" id="KW-0804">Transcription</keyword>
<dbReference type="PANTHER" id="PTHR45680">
    <property type="entry name" value="NUCLEAR HORMONE RECEPTOR FAMILY"/>
    <property type="match status" value="1"/>
</dbReference>
<feature type="domain" description="NR LBD" evidence="4">
    <location>
        <begin position="1"/>
        <end position="151"/>
    </location>
</feature>
<accession>A0A914CVX7</accession>
<keyword evidence="5" id="KW-1185">Reference proteome</keyword>
<evidence type="ECO:0000256" key="2">
    <source>
        <dbReference type="ARBA" id="ARBA00023163"/>
    </source>
</evidence>
<reference evidence="6" key="1">
    <citation type="submission" date="2022-11" db="UniProtKB">
        <authorList>
            <consortium name="WormBaseParasite"/>
        </authorList>
    </citation>
    <scope>IDENTIFICATION</scope>
</reference>
<dbReference type="Proteomes" id="UP000887540">
    <property type="component" value="Unplaced"/>
</dbReference>
<evidence type="ECO:0000256" key="1">
    <source>
        <dbReference type="ARBA" id="ARBA00023015"/>
    </source>
</evidence>
<sequence length="151" mass="17851">MQYGGHENGNYYMVVCENEIADLNFKDDLLLEVSNNSYDKTRPLWKPYKENMIKLVYKPMISLNLTRFELVYLLAQILWSTQDIKNLSPNIHERANQMLDQISTELHDYYVNERRLFNYSPRLVNIMKLIDGAKLYSNEISSFKGHTFSLT</sequence>
<dbReference type="Gene3D" id="1.10.565.10">
    <property type="entry name" value="Retinoid X Receptor"/>
    <property type="match status" value="1"/>
</dbReference>
<evidence type="ECO:0000313" key="6">
    <source>
        <dbReference type="WBParaSite" id="ACRNAN_scaffold1537.g19921.t1"/>
    </source>
</evidence>
<evidence type="ECO:0000259" key="4">
    <source>
        <dbReference type="PROSITE" id="PS51843"/>
    </source>
</evidence>
<dbReference type="InterPro" id="IPR035500">
    <property type="entry name" value="NHR-like_dom_sf"/>
</dbReference>
<keyword evidence="1" id="KW-0805">Transcription regulation</keyword>
<evidence type="ECO:0000256" key="3">
    <source>
        <dbReference type="ARBA" id="ARBA00023170"/>
    </source>
</evidence>
<name>A0A914CVX7_9BILA</name>